<dbReference type="EMBL" id="JAUHHV010000005">
    <property type="protein sequence ID" value="KAK1425540.1"/>
    <property type="molecule type" value="Genomic_DNA"/>
</dbReference>
<sequence>MVFLVIFADRQQEEMGMNDDEFDDEGKPSMVSGVTVSKKDKGGNEKPSVVSKNSLGDVTSPGSKRNIEDNIANDVDKDITSSGLKRNNEYIANDDDKDITSSGLKRKSEDIAVDHDDEDTTSSGLKCPGSPSKDEGKPSVVSKKEKRSIINVNDDDKDITSTGLKMVIFEDSTDEDEDTTSSGLKRNSDQADDGRIRYRCLCNGPHDDDDVYDPRAIENFIRLINPPGCQRYIYEFDSDSDDAAAA</sequence>
<gene>
    <name evidence="2" type="ORF">QVD17_20893</name>
</gene>
<evidence type="ECO:0000313" key="2">
    <source>
        <dbReference type="EMBL" id="KAK1425540.1"/>
    </source>
</evidence>
<evidence type="ECO:0000256" key="1">
    <source>
        <dbReference type="SAM" id="MobiDB-lite"/>
    </source>
</evidence>
<accession>A0AAD8KM11</accession>
<name>A0AAD8KM11_TARER</name>
<organism evidence="2 3">
    <name type="scientific">Tagetes erecta</name>
    <name type="common">African marigold</name>
    <dbReference type="NCBI Taxonomy" id="13708"/>
    <lineage>
        <taxon>Eukaryota</taxon>
        <taxon>Viridiplantae</taxon>
        <taxon>Streptophyta</taxon>
        <taxon>Embryophyta</taxon>
        <taxon>Tracheophyta</taxon>
        <taxon>Spermatophyta</taxon>
        <taxon>Magnoliopsida</taxon>
        <taxon>eudicotyledons</taxon>
        <taxon>Gunneridae</taxon>
        <taxon>Pentapetalae</taxon>
        <taxon>asterids</taxon>
        <taxon>campanulids</taxon>
        <taxon>Asterales</taxon>
        <taxon>Asteraceae</taxon>
        <taxon>Asteroideae</taxon>
        <taxon>Heliantheae alliance</taxon>
        <taxon>Tageteae</taxon>
        <taxon>Tagetes</taxon>
    </lineage>
</organism>
<dbReference type="Proteomes" id="UP001229421">
    <property type="component" value="Unassembled WGS sequence"/>
</dbReference>
<keyword evidence="3" id="KW-1185">Reference proteome</keyword>
<feature type="region of interest" description="Disordered" evidence="1">
    <location>
        <begin position="13"/>
        <end position="190"/>
    </location>
</feature>
<comment type="caution">
    <text evidence="2">The sequence shown here is derived from an EMBL/GenBank/DDBJ whole genome shotgun (WGS) entry which is preliminary data.</text>
</comment>
<reference evidence="2" key="1">
    <citation type="journal article" date="2023" name="bioRxiv">
        <title>Improved chromosome-level genome assembly for marigold (Tagetes erecta).</title>
        <authorList>
            <person name="Jiang F."/>
            <person name="Yuan L."/>
            <person name="Wang S."/>
            <person name="Wang H."/>
            <person name="Xu D."/>
            <person name="Wang A."/>
            <person name="Fan W."/>
        </authorList>
    </citation>
    <scope>NUCLEOTIDE SEQUENCE</scope>
    <source>
        <strain evidence="2">WSJ</strain>
        <tissue evidence="2">Leaf</tissue>
    </source>
</reference>
<protein>
    <submittedName>
        <fullName evidence="2">Uncharacterized protein</fullName>
    </submittedName>
</protein>
<evidence type="ECO:0000313" key="3">
    <source>
        <dbReference type="Proteomes" id="UP001229421"/>
    </source>
</evidence>
<feature type="compositionally biased region" description="Polar residues" evidence="1">
    <location>
        <begin position="50"/>
        <end position="63"/>
    </location>
</feature>
<dbReference type="AlphaFoldDB" id="A0AAD8KM11"/>
<proteinExistence type="predicted"/>